<proteinExistence type="inferred from homology"/>
<accession>A0A552U8J4</accession>
<dbReference type="InterPro" id="IPR015813">
    <property type="entry name" value="Pyrv/PenolPyrv_kinase-like_dom"/>
</dbReference>
<comment type="cofactor">
    <cofactor evidence="1">
        <name>Mg(2+)</name>
        <dbReference type="ChEBI" id="CHEBI:18420"/>
    </cofactor>
</comment>
<reference evidence="8 9" key="1">
    <citation type="submission" date="2019-07" db="EMBL/GenBank/DDBJ databases">
        <title>Novel species isolated from glacier.</title>
        <authorList>
            <person name="Liu Q."/>
            <person name="Xin Y.-H."/>
        </authorList>
    </citation>
    <scope>NUCLEOTIDE SEQUENCE [LARGE SCALE GENOMIC DNA]</scope>
    <source>
        <strain evidence="8 9">LB1R16</strain>
    </source>
</reference>
<dbReference type="AlphaFoldDB" id="A0A552U8J4"/>
<dbReference type="InterPro" id="IPR011206">
    <property type="entry name" value="Citrate_lyase_beta/mcl1/mcl2"/>
</dbReference>
<feature type="domain" description="HpcH/HpaI aldolase/citrate lyase" evidence="7">
    <location>
        <begin position="7"/>
        <end position="213"/>
    </location>
</feature>
<evidence type="ECO:0000256" key="5">
    <source>
        <dbReference type="PIRSR" id="PIRSR015582-1"/>
    </source>
</evidence>
<dbReference type="Pfam" id="PF03328">
    <property type="entry name" value="HpcH_HpaI"/>
    <property type="match status" value="1"/>
</dbReference>
<evidence type="ECO:0000259" key="7">
    <source>
        <dbReference type="Pfam" id="PF03328"/>
    </source>
</evidence>
<dbReference type="Proteomes" id="UP000317894">
    <property type="component" value="Unassembled WGS sequence"/>
</dbReference>
<comment type="caution">
    <text evidence="8">The sequence shown here is derived from an EMBL/GenBank/DDBJ whole genome shotgun (WGS) entry which is preliminary data.</text>
</comment>
<comment type="similarity">
    <text evidence="2">Belongs to the HpcH/HpaI aldolase family.</text>
</comment>
<evidence type="ECO:0000256" key="4">
    <source>
        <dbReference type="ARBA" id="ARBA00022842"/>
    </source>
</evidence>
<dbReference type="GO" id="GO:0006107">
    <property type="term" value="P:oxaloacetate metabolic process"/>
    <property type="evidence" value="ECO:0007669"/>
    <property type="project" value="TreeGrafter"/>
</dbReference>
<evidence type="ECO:0000256" key="2">
    <source>
        <dbReference type="ARBA" id="ARBA00005568"/>
    </source>
</evidence>
<protein>
    <submittedName>
        <fullName evidence="8">CoA ester lyase</fullName>
    </submittedName>
</protein>
<keyword evidence="9" id="KW-1185">Reference proteome</keyword>
<organism evidence="8 9">
    <name type="scientific">Glacieibacterium frigidum</name>
    <dbReference type="NCBI Taxonomy" id="2593303"/>
    <lineage>
        <taxon>Bacteria</taxon>
        <taxon>Pseudomonadati</taxon>
        <taxon>Pseudomonadota</taxon>
        <taxon>Alphaproteobacteria</taxon>
        <taxon>Sphingomonadales</taxon>
        <taxon>Sphingosinicellaceae</taxon>
        <taxon>Glacieibacterium</taxon>
    </lineage>
</organism>
<dbReference type="OrthoDB" id="9800547at2"/>
<dbReference type="InterPro" id="IPR040442">
    <property type="entry name" value="Pyrv_kinase-like_dom_sf"/>
</dbReference>
<dbReference type="InterPro" id="IPR005000">
    <property type="entry name" value="Aldolase/citrate-lyase_domain"/>
</dbReference>
<name>A0A552U8J4_9SPHN</name>
<dbReference type="EMBL" id="VJWA01000002">
    <property type="protein sequence ID" value="TRW14540.1"/>
    <property type="molecule type" value="Genomic_DNA"/>
</dbReference>
<keyword evidence="8" id="KW-0456">Lyase</keyword>
<dbReference type="PANTHER" id="PTHR32308:SF10">
    <property type="entry name" value="CITRATE LYASE SUBUNIT BETA"/>
    <property type="match status" value="1"/>
</dbReference>
<dbReference type="GO" id="GO:0000287">
    <property type="term" value="F:magnesium ion binding"/>
    <property type="evidence" value="ECO:0007669"/>
    <property type="project" value="TreeGrafter"/>
</dbReference>
<keyword evidence="4 6" id="KW-0460">Magnesium</keyword>
<sequence length="276" mass="28078">MDQRPRRTLLYLPASRASAVAKARTLDCDAVILDLEDAVAPDAKPGARDAAAEALDGQWGHREIAVRVNALGTVWSIGDFAMVARARPDAVVVPKLNSAADAAAAVAAAGGVPVWGMIETPAGLLDAAAIAATPGVTALLAGFADLAADLRLRPDAARTPLHHAMSIIVCAARAAGILAFDGVFTDIRDDAGLAAEAAQGVMFGFDGKTIVHPGQVATVNAAFAPSAAEIDHAQRLIAAHAASPDGVTTLDGKMVEVLHVAAAQQMLARAAAISAR</sequence>
<feature type="binding site" evidence="6">
    <location>
        <position position="119"/>
    </location>
    <ligand>
        <name>Mg(2+)</name>
        <dbReference type="ChEBI" id="CHEBI:18420"/>
    </ligand>
</feature>
<feature type="binding site" evidence="5">
    <location>
        <position position="67"/>
    </location>
    <ligand>
        <name>substrate</name>
    </ligand>
</feature>
<gene>
    <name evidence="8" type="ORF">FMM06_12625</name>
</gene>
<keyword evidence="3 6" id="KW-0479">Metal-binding</keyword>
<feature type="binding site" evidence="5">
    <location>
        <position position="119"/>
    </location>
    <ligand>
        <name>substrate</name>
    </ligand>
</feature>
<dbReference type="GO" id="GO:0016829">
    <property type="term" value="F:lyase activity"/>
    <property type="evidence" value="ECO:0007669"/>
    <property type="project" value="UniProtKB-KW"/>
</dbReference>
<evidence type="ECO:0000313" key="9">
    <source>
        <dbReference type="Proteomes" id="UP000317894"/>
    </source>
</evidence>
<dbReference type="PIRSF" id="PIRSF015582">
    <property type="entry name" value="Cit_lyase_B"/>
    <property type="match status" value="1"/>
</dbReference>
<evidence type="ECO:0000313" key="8">
    <source>
        <dbReference type="EMBL" id="TRW14540.1"/>
    </source>
</evidence>
<dbReference type="SUPFAM" id="SSF51621">
    <property type="entry name" value="Phosphoenolpyruvate/pyruvate domain"/>
    <property type="match status" value="1"/>
</dbReference>
<evidence type="ECO:0000256" key="1">
    <source>
        <dbReference type="ARBA" id="ARBA00001946"/>
    </source>
</evidence>
<evidence type="ECO:0000256" key="6">
    <source>
        <dbReference type="PIRSR" id="PIRSR015582-2"/>
    </source>
</evidence>
<dbReference type="PANTHER" id="PTHR32308">
    <property type="entry name" value="LYASE BETA SUBUNIT, PUTATIVE (AFU_ORTHOLOGUE AFUA_4G13030)-RELATED"/>
    <property type="match status" value="1"/>
</dbReference>
<feature type="binding site" evidence="6">
    <location>
        <position position="145"/>
    </location>
    <ligand>
        <name>Mg(2+)</name>
        <dbReference type="ChEBI" id="CHEBI:18420"/>
    </ligand>
</feature>
<dbReference type="Gene3D" id="3.20.20.60">
    <property type="entry name" value="Phosphoenolpyruvate-binding domains"/>
    <property type="match status" value="1"/>
</dbReference>
<evidence type="ECO:0000256" key="3">
    <source>
        <dbReference type="ARBA" id="ARBA00022723"/>
    </source>
</evidence>
<dbReference type="RefSeq" id="WP_144237745.1">
    <property type="nucleotide sequence ID" value="NZ_VJWA01000002.1"/>
</dbReference>